<dbReference type="SUPFAM" id="SSF50475">
    <property type="entry name" value="FMN-binding split barrel"/>
    <property type="match status" value="1"/>
</dbReference>
<dbReference type="AlphaFoldDB" id="E7QQP6"/>
<evidence type="ECO:0000313" key="5">
    <source>
        <dbReference type="EMBL" id="SHK50985.1"/>
    </source>
</evidence>
<dbReference type="InterPro" id="IPR052019">
    <property type="entry name" value="F420H2_bilvrd_red/Heme_oxyg"/>
</dbReference>
<evidence type="ECO:0000313" key="4">
    <source>
        <dbReference type="EMBL" id="EFW93310.1"/>
    </source>
</evidence>
<dbReference type="Gene3D" id="2.30.110.10">
    <property type="entry name" value="Electron Transport, Fmn-binding Protein, Chain A"/>
    <property type="match status" value="1"/>
</dbReference>
<feature type="region of interest" description="Disordered" evidence="2">
    <location>
        <begin position="1"/>
        <end position="24"/>
    </location>
</feature>
<dbReference type="GO" id="GO:0070967">
    <property type="term" value="F:coenzyme F420 binding"/>
    <property type="evidence" value="ECO:0007669"/>
    <property type="project" value="TreeGrafter"/>
</dbReference>
<evidence type="ECO:0000256" key="2">
    <source>
        <dbReference type="SAM" id="MobiDB-lite"/>
    </source>
</evidence>
<keyword evidence="1" id="KW-0560">Oxidoreductase</keyword>
<dbReference type="GO" id="GO:0016627">
    <property type="term" value="F:oxidoreductase activity, acting on the CH-CH group of donors"/>
    <property type="evidence" value="ECO:0007669"/>
    <property type="project" value="TreeGrafter"/>
</dbReference>
<dbReference type="Proteomes" id="UP000184203">
    <property type="component" value="Unassembled WGS sequence"/>
</dbReference>
<dbReference type="STRING" id="797209.GCA_000376445_01230"/>
<dbReference type="InterPro" id="IPR011576">
    <property type="entry name" value="Pyridox_Oxase_N"/>
</dbReference>
<dbReference type="EMBL" id="AEMG01000004">
    <property type="protein sequence ID" value="EFW93310.1"/>
    <property type="molecule type" value="Genomic_DNA"/>
</dbReference>
<evidence type="ECO:0000313" key="7">
    <source>
        <dbReference type="Proteomes" id="UP000184203"/>
    </source>
</evidence>
<reference evidence="5" key="2">
    <citation type="submission" date="2016-11" db="EMBL/GenBank/DDBJ databases">
        <authorList>
            <person name="Jaros S."/>
            <person name="Januszkiewicz K."/>
            <person name="Wedrychowicz H."/>
        </authorList>
    </citation>
    <scope>NUCLEOTIDE SEQUENCE [LARGE SCALE GENOMIC DNA]</scope>
    <source>
        <strain evidence="5">DX253</strain>
    </source>
</reference>
<proteinExistence type="predicted"/>
<evidence type="ECO:0000259" key="3">
    <source>
        <dbReference type="Pfam" id="PF01243"/>
    </source>
</evidence>
<feature type="compositionally biased region" description="Basic and acidic residues" evidence="2">
    <location>
        <begin position="9"/>
        <end position="18"/>
    </location>
</feature>
<accession>E7QQP6</accession>
<protein>
    <submittedName>
        <fullName evidence="4 5">Pyridoxamine 5'-phosphate oxidase</fullName>
    </submittedName>
</protein>
<feature type="domain" description="Pyridoxamine 5'-phosphate oxidase N-terminal" evidence="3">
    <location>
        <begin position="37"/>
        <end position="144"/>
    </location>
</feature>
<keyword evidence="7" id="KW-1185">Reference proteome</keyword>
<evidence type="ECO:0000313" key="6">
    <source>
        <dbReference type="Proteomes" id="UP000003751"/>
    </source>
</evidence>
<dbReference type="Proteomes" id="UP000003751">
    <property type="component" value="Unassembled WGS sequence"/>
</dbReference>
<organism evidence="4 6">
    <name type="scientific">Haladaptatus paucihalophilus DX253</name>
    <dbReference type="NCBI Taxonomy" id="797209"/>
    <lineage>
        <taxon>Archaea</taxon>
        <taxon>Methanobacteriati</taxon>
        <taxon>Methanobacteriota</taxon>
        <taxon>Stenosarchaea group</taxon>
        <taxon>Halobacteria</taxon>
        <taxon>Halobacteriales</taxon>
        <taxon>Haladaptataceae</taxon>
        <taxon>Haladaptatus</taxon>
    </lineage>
</organism>
<dbReference type="PANTHER" id="PTHR35176:SF4">
    <property type="entry name" value="PYRIDOXAMINE 5'-PHOSPHATE OXIDASE-RELATED FMN-BINDING"/>
    <property type="match status" value="1"/>
</dbReference>
<gene>
    <name evidence="5" type="ORF">SAMN05444342_1499</name>
    <name evidence="4" type="ORF">ZOD2009_05582</name>
</gene>
<dbReference type="EMBL" id="FRAN01000002">
    <property type="protein sequence ID" value="SHK50985.1"/>
    <property type="molecule type" value="Genomic_DNA"/>
</dbReference>
<dbReference type="RefSeq" id="WP_007977809.1">
    <property type="nucleotide sequence ID" value="NZ_AEMG01000004.1"/>
</dbReference>
<dbReference type="eggNOG" id="arCOG00516">
    <property type="taxonomic scope" value="Archaea"/>
</dbReference>
<dbReference type="PANTHER" id="PTHR35176">
    <property type="entry name" value="HEME OXYGENASE HI_0854-RELATED"/>
    <property type="match status" value="1"/>
</dbReference>
<name>E7QQP6_HALPU</name>
<dbReference type="Pfam" id="PF01243">
    <property type="entry name" value="PNPOx_N"/>
    <property type="match status" value="1"/>
</dbReference>
<reference evidence="7" key="3">
    <citation type="submission" date="2016-11" db="EMBL/GenBank/DDBJ databases">
        <authorList>
            <person name="Varghese N."/>
            <person name="Submissions S."/>
        </authorList>
    </citation>
    <scope>NUCLEOTIDE SEQUENCE [LARGE SCALE GENOMIC DNA]</scope>
    <source>
        <strain evidence="7">DX253</strain>
    </source>
</reference>
<evidence type="ECO:0000256" key="1">
    <source>
        <dbReference type="ARBA" id="ARBA00023002"/>
    </source>
</evidence>
<dbReference type="OrthoDB" id="10511at2157"/>
<dbReference type="GO" id="GO:0005829">
    <property type="term" value="C:cytosol"/>
    <property type="evidence" value="ECO:0007669"/>
    <property type="project" value="TreeGrafter"/>
</dbReference>
<reference evidence="4 6" key="1">
    <citation type="journal article" date="2014" name="ISME J.">
        <title>Trehalose/2-sulfotrehalose biosynthesis and glycine-betaine uptake are widely spread mechanisms for osmoadaptation in the Halobacteriales.</title>
        <authorList>
            <person name="Youssef N.H."/>
            <person name="Savage-Ashlock K.N."/>
            <person name="McCully A.L."/>
            <person name="Luedtke B."/>
            <person name="Shaw E.I."/>
            <person name="Hoff W.D."/>
            <person name="Elshahed M.S."/>
        </authorList>
    </citation>
    <scope>NUCLEOTIDE SEQUENCE [LARGE SCALE GENOMIC DNA]</scope>
    <source>
        <strain evidence="4 6">DX253</strain>
    </source>
</reference>
<dbReference type="InterPro" id="IPR012349">
    <property type="entry name" value="Split_barrel_FMN-bd"/>
</dbReference>
<sequence length="161" mass="18529">MVGNDVEEFDSHRSRPRTEQGYGIPDEEAGMLSWTFVREQMANDEYYWICTNRPDGHPHARPVWGVWVDNTVHCGGGERTRWVRNLQLDSRIVVHRESGEAVVIIEGTAERVTDTDLEDRLDSAYQGKYGIHHGAPFFTVQPETVYAWSDYPNDATKWQFG</sequence>
<dbReference type="PATRIC" id="fig|797209.4.peg.1112"/>